<dbReference type="Proteomes" id="UP001310594">
    <property type="component" value="Unassembled WGS sequence"/>
</dbReference>
<dbReference type="PRINTS" id="PR00469">
    <property type="entry name" value="PNDRDTASEII"/>
</dbReference>
<dbReference type="PANTHER" id="PTHR43735">
    <property type="entry name" value="APOPTOSIS-INDUCING FACTOR 1"/>
    <property type="match status" value="1"/>
</dbReference>
<dbReference type="PANTHER" id="PTHR43735:SF3">
    <property type="entry name" value="FERROPTOSIS SUPPRESSOR PROTEIN 1"/>
    <property type="match status" value="1"/>
</dbReference>
<reference evidence="6" key="1">
    <citation type="submission" date="2023-08" db="EMBL/GenBank/DDBJ databases">
        <title>Black Yeasts Isolated from many extreme environments.</title>
        <authorList>
            <person name="Coleine C."/>
            <person name="Stajich J.E."/>
            <person name="Selbmann L."/>
        </authorList>
    </citation>
    <scope>NUCLEOTIDE SEQUENCE</scope>
    <source>
        <strain evidence="6">CCFEE 5810</strain>
    </source>
</reference>
<dbReference type="EMBL" id="JAVRQU010000018">
    <property type="protein sequence ID" value="KAK5693035.1"/>
    <property type="molecule type" value="Genomic_DNA"/>
</dbReference>
<organism evidence="6 7">
    <name type="scientific">Elasticomyces elasticus</name>
    <dbReference type="NCBI Taxonomy" id="574655"/>
    <lineage>
        <taxon>Eukaryota</taxon>
        <taxon>Fungi</taxon>
        <taxon>Dikarya</taxon>
        <taxon>Ascomycota</taxon>
        <taxon>Pezizomycotina</taxon>
        <taxon>Dothideomycetes</taxon>
        <taxon>Dothideomycetidae</taxon>
        <taxon>Mycosphaerellales</taxon>
        <taxon>Teratosphaeriaceae</taxon>
        <taxon>Elasticomyces</taxon>
    </lineage>
</organism>
<comment type="caution">
    <text evidence="6">The sequence shown here is derived from an EMBL/GenBank/DDBJ whole genome shotgun (WGS) entry which is preliminary data.</text>
</comment>
<dbReference type="Pfam" id="PF07992">
    <property type="entry name" value="Pyr_redox_2"/>
    <property type="match status" value="1"/>
</dbReference>
<evidence type="ECO:0000313" key="7">
    <source>
        <dbReference type="Proteomes" id="UP001310594"/>
    </source>
</evidence>
<dbReference type="SUPFAM" id="SSF51905">
    <property type="entry name" value="FAD/NAD(P)-binding domain"/>
    <property type="match status" value="1"/>
</dbReference>
<evidence type="ECO:0000313" key="6">
    <source>
        <dbReference type="EMBL" id="KAK5693035.1"/>
    </source>
</evidence>
<name>A0AAN7VM89_9PEZI</name>
<dbReference type="InterPro" id="IPR036188">
    <property type="entry name" value="FAD/NAD-bd_sf"/>
</dbReference>
<feature type="domain" description="FAD/NAD(P)-binding" evidence="5">
    <location>
        <begin position="6"/>
        <end position="313"/>
    </location>
</feature>
<protein>
    <recommendedName>
        <fullName evidence="5">FAD/NAD(P)-binding domain-containing protein</fullName>
    </recommendedName>
</protein>
<comment type="similarity">
    <text evidence="1">Belongs to the FAD-dependent oxidoreductase family.</text>
</comment>
<keyword evidence="4" id="KW-0560">Oxidoreductase</keyword>
<dbReference type="InterPro" id="IPR023753">
    <property type="entry name" value="FAD/NAD-binding_dom"/>
</dbReference>
<evidence type="ECO:0000256" key="1">
    <source>
        <dbReference type="ARBA" id="ARBA00006442"/>
    </source>
</evidence>
<dbReference type="GO" id="GO:0004174">
    <property type="term" value="F:electron-transferring-flavoprotein dehydrogenase activity"/>
    <property type="evidence" value="ECO:0007669"/>
    <property type="project" value="TreeGrafter"/>
</dbReference>
<sequence>MPEQRNIVILGASYAGLGAAHSILKHILPCLPSDGPASYKVILVNSSSKWFVRHASPRAAASEQLIPYDKLFLDIEPGFKQYGLNFEFIEGKASAWDPADRNVSIVTAGGERVEVRYHALVLATGSKTFSPLFSATEVGHQQTRAELDAIHAKLTSANNIVIVGGGPTAVETAGELGEYLNGAAGWFASRPSNPKASITVITNASQLLPQLRATIGQQAERFLNRVGVDVRYETKVSSSHSEPNGKTMVVLHDGEEIETDIYIPAMGIQPLSSYVPAELKNEAGYIKQNTGTLRVDAAGARVYAIGDVGEASHNSIMDIIDQIPVLTTNIRRDLLAAHKDVLANADSKDRVFKVNTTETQLVPVGRSKGVGAILGYRLPSFLVWLIKGRDFMLSGAVDMLDGKKWAKEATWKGQ</sequence>
<dbReference type="Gene3D" id="3.50.50.100">
    <property type="match status" value="1"/>
</dbReference>
<evidence type="ECO:0000259" key="5">
    <source>
        <dbReference type="Pfam" id="PF07992"/>
    </source>
</evidence>
<dbReference type="AlphaFoldDB" id="A0AAN7VM89"/>
<proteinExistence type="inferred from homology"/>
<keyword evidence="3" id="KW-0274">FAD</keyword>
<dbReference type="GO" id="GO:0005737">
    <property type="term" value="C:cytoplasm"/>
    <property type="evidence" value="ECO:0007669"/>
    <property type="project" value="TreeGrafter"/>
</dbReference>
<dbReference type="GO" id="GO:0050660">
    <property type="term" value="F:flavin adenine dinucleotide binding"/>
    <property type="evidence" value="ECO:0007669"/>
    <property type="project" value="TreeGrafter"/>
</dbReference>
<keyword evidence="2" id="KW-0285">Flavoprotein</keyword>
<evidence type="ECO:0000256" key="4">
    <source>
        <dbReference type="ARBA" id="ARBA00023002"/>
    </source>
</evidence>
<gene>
    <name evidence="6" type="ORF">LTR97_010511</name>
</gene>
<dbReference type="PRINTS" id="PR00368">
    <property type="entry name" value="FADPNR"/>
</dbReference>
<accession>A0AAN7VM89</accession>
<evidence type="ECO:0000256" key="3">
    <source>
        <dbReference type="ARBA" id="ARBA00022827"/>
    </source>
</evidence>
<evidence type="ECO:0000256" key="2">
    <source>
        <dbReference type="ARBA" id="ARBA00022630"/>
    </source>
</evidence>